<gene>
    <name evidence="5" type="ORF">J1C47_22940</name>
</gene>
<dbReference type="PANTHER" id="PTHR44688:SF16">
    <property type="entry name" value="DNA-BINDING TRANSCRIPTIONAL ACTIVATOR DEVR_DOSR"/>
    <property type="match status" value="1"/>
</dbReference>
<dbReference type="InterPro" id="IPR005143">
    <property type="entry name" value="TF_LuxR_autoind-bd_dom"/>
</dbReference>
<dbReference type="PRINTS" id="PR00038">
    <property type="entry name" value="HTHLUXR"/>
</dbReference>
<dbReference type="InterPro" id="IPR036693">
    <property type="entry name" value="TF_LuxR_autoind-bd_dom_sf"/>
</dbReference>
<dbReference type="Pfam" id="PF00196">
    <property type="entry name" value="GerE"/>
    <property type="match status" value="1"/>
</dbReference>
<evidence type="ECO:0000256" key="1">
    <source>
        <dbReference type="ARBA" id="ARBA00023015"/>
    </source>
</evidence>
<dbReference type="Gene3D" id="3.30.450.80">
    <property type="entry name" value="Transcription factor LuxR-like, autoinducer-binding domain"/>
    <property type="match status" value="1"/>
</dbReference>
<dbReference type="PANTHER" id="PTHR44688">
    <property type="entry name" value="DNA-BINDING TRANSCRIPTIONAL ACTIVATOR DEVR_DOSR"/>
    <property type="match status" value="1"/>
</dbReference>
<dbReference type="InterPro" id="IPR000792">
    <property type="entry name" value="Tscrpt_reg_LuxR_C"/>
</dbReference>
<comment type="caution">
    <text evidence="5">The sequence shown here is derived from an EMBL/GenBank/DDBJ whole genome shotgun (WGS) entry which is preliminary data.</text>
</comment>
<dbReference type="SUPFAM" id="SSF46894">
    <property type="entry name" value="C-terminal effector domain of the bipartite response regulators"/>
    <property type="match status" value="1"/>
</dbReference>
<keyword evidence="2" id="KW-0238">DNA-binding</keyword>
<keyword evidence="6" id="KW-1185">Reference proteome</keyword>
<organism evidence="5 6">
    <name type="scientific">Jiella sonneratiae</name>
    <dbReference type="NCBI Taxonomy" id="2816856"/>
    <lineage>
        <taxon>Bacteria</taxon>
        <taxon>Pseudomonadati</taxon>
        <taxon>Pseudomonadota</taxon>
        <taxon>Alphaproteobacteria</taxon>
        <taxon>Hyphomicrobiales</taxon>
        <taxon>Aurantimonadaceae</taxon>
        <taxon>Jiella</taxon>
    </lineage>
</organism>
<dbReference type="PROSITE" id="PS00622">
    <property type="entry name" value="HTH_LUXR_1"/>
    <property type="match status" value="1"/>
</dbReference>
<proteinExistence type="predicted"/>
<dbReference type="InterPro" id="IPR036388">
    <property type="entry name" value="WH-like_DNA-bd_sf"/>
</dbReference>
<keyword evidence="1" id="KW-0805">Transcription regulation</keyword>
<name>A0ABS3JA08_9HYPH</name>
<evidence type="ECO:0000259" key="4">
    <source>
        <dbReference type="PROSITE" id="PS50043"/>
    </source>
</evidence>
<dbReference type="CDD" id="cd06170">
    <property type="entry name" value="LuxR_C_like"/>
    <property type="match status" value="1"/>
</dbReference>
<accession>A0ABS3JA08</accession>
<dbReference type="SMART" id="SM00421">
    <property type="entry name" value="HTH_LUXR"/>
    <property type="match status" value="1"/>
</dbReference>
<reference evidence="5 6" key="1">
    <citation type="submission" date="2021-03" db="EMBL/GenBank/DDBJ databases">
        <title>Whole genome sequence of Jiella sp. MQZ13P-4.</title>
        <authorList>
            <person name="Tuo L."/>
        </authorList>
    </citation>
    <scope>NUCLEOTIDE SEQUENCE [LARGE SCALE GENOMIC DNA]</scope>
    <source>
        <strain evidence="5 6">MQZ13P-4</strain>
    </source>
</reference>
<keyword evidence="3" id="KW-0804">Transcription</keyword>
<evidence type="ECO:0000256" key="3">
    <source>
        <dbReference type="ARBA" id="ARBA00023163"/>
    </source>
</evidence>
<dbReference type="SUPFAM" id="SSF75516">
    <property type="entry name" value="Pheromone-binding domain of LuxR-like quorum-sensing transcription factors"/>
    <property type="match status" value="1"/>
</dbReference>
<evidence type="ECO:0000256" key="2">
    <source>
        <dbReference type="ARBA" id="ARBA00023125"/>
    </source>
</evidence>
<evidence type="ECO:0000313" key="5">
    <source>
        <dbReference type="EMBL" id="MBO0906514.1"/>
    </source>
</evidence>
<dbReference type="InterPro" id="IPR016032">
    <property type="entry name" value="Sig_transdc_resp-reg_C-effctor"/>
</dbReference>
<dbReference type="RefSeq" id="WP_207353141.1">
    <property type="nucleotide sequence ID" value="NZ_JAFMPY010000047.1"/>
</dbReference>
<dbReference type="Proteomes" id="UP000664288">
    <property type="component" value="Unassembled WGS sequence"/>
</dbReference>
<feature type="domain" description="HTH luxR-type" evidence="4">
    <location>
        <begin position="185"/>
        <end position="250"/>
    </location>
</feature>
<sequence length="253" mass="27931">MFSDIADIDRYLSGGADVDARMRLASKALAGFGLSSLLYDFTPVKYGHDGSVALPSFISMQNVPSDMVKVWRDDGFYHIDPVQQLAFRSHLPFVWSYRAGGRTPLNRILEGRHAPVVDYVHDMKITCGLSVPVHMPNGECAVVTGIRHDADGDFEDVIACRVADFALFAHVLHEKIYPLFGPETLSARPIDLTPRERECVAFAAEGLTAKEISLRLSRSVPTVVMHLNAAARKLSAANRAQLIARAAHYRLLD</sequence>
<protein>
    <submittedName>
        <fullName evidence="5">LuxR family transcriptional regulator</fullName>
    </submittedName>
</protein>
<dbReference type="EMBL" id="JAFMPY010000047">
    <property type="protein sequence ID" value="MBO0906514.1"/>
    <property type="molecule type" value="Genomic_DNA"/>
</dbReference>
<dbReference type="PROSITE" id="PS50043">
    <property type="entry name" value="HTH_LUXR_2"/>
    <property type="match status" value="1"/>
</dbReference>
<evidence type="ECO:0000313" key="6">
    <source>
        <dbReference type="Proteomes" id="UP000664288"/>
    </source>
</evidence>
<dbReference type="Gene3D" id="1.10.10.10">
    <property type="entry name" value="Winged helix-like DNA-binding domain superfamily/Winged helix DNA-binding domain"/>
    <property type="match status" value="1"/>
</dbReference>
<dbReference type="Pfam" id="PF03472">
    <property type="entry name" value="Autoind_bind"/>
    <property type="match status" value="1"/>
</dbReference>